<organism evidence="1 2">
    <name type="scientific">Rhizophagus irregularis</name>
    <dbReference type="NCBI Taxonomy" id="588596"/>
    <lineage>
        <taxon>Eukaryota</taxon>
        <taxon>Fungi</taxon>
        <taxon>Fungi incertae sedis</taxon>
        <taxon>Mucoromycota</taxon>
        <taxon>Glomeromycotina</taxon>
        <taxon>Glomeromycetes</taxon>
        <taxon>Glomerales</taxon>
        <taxon>Glomeraceae</taxon>
        <taxon>Rhizophagus</taxon>
    </lineage>
</organism>
<protein>
    <recommendedName>
        <fullName evidence="3">Homeodomain-like protein</fullName>
    </recommendedName>
</protein>
<dbReference type="VEuPathDB" id="FungiDB:FUN_020969"/>
<comment type="caution">
    <text evidence="1">The sequence shown here is derived from an EMBL/GenBank/DDBJ whole genome shotgun (WGS) entry which is preliminary data.</text>
</comment>
<dbReference type="SUPFAM" id="SSF46689">
    <property type="entry name" value="Homeodomain-like"/>
    <property type="match status" value="1"/>
</dbReference>
<dbReference type="InterPro" id="IPR036388">
    <property type="entry name" value="WH-like_DNA-bd_sf"/>
</dbReference>
<dbReference type="Proteomes" id="UP000233469">
    <property type="component" value="Unassembled WGS sequence"/>
</dbReference>
<dbReference type="VEuPathDB" id="FungiDB:FUN_022720"/>
<evidence type="ECO:0000313" key="2">
    <source>
        <dbReference type="Proteomes" id="UP000233469"/>
    </source>
</evidence>
<reference evidence="1 2" key="2">
    <citation type="submission" date="2017-10" db="EMBL/GenBank/DDBJ databases">
        <title>Extensive intraspecific genome diversity in a model arbuscular mycorrhizal fungus.</title>
        <authorList>
            <person name="Chen E.C.H."/>
            <person name="Morin E."/>
            <person name="Baudet D."/>
            <person name="Noel J."/>
            <person name="Ndikumana S."/>
            <person name="Charron P."/>
            <person name="St-Onge C."/>
            <person name="Giorgi J."/>
            <person name="Grigoriev I.V."/>
            <person name="Roux C."/>
            <person name="Martin F.M."/>
            <person name="Corradi N."/>
        </authorList>
    </citation>
    <scope>NUCLEOTIDE SEQUENCE [LARGE SCALE GENOMIC DNA]</scope>
    <source>
        <strain evidence="1 2">C2</strain>
    </source>
</reference>
<dbReference type="Gene3D" id="1.10.10.10">
    <property type="entry name" value="Winged helix-like DNA-binding domain superfamily/Winged helix DNA-binding domain"/>
    <property type="match status" value="1"/>
</dbReference>
<proteinExistence type="predicted"/>
<accession>A0A2N1M9Q4</accession>
<evidence type="ECO:0000313" key="1">
    <source>
        <dbReference type="EMBL" id="PKK58349.1"/>
    </source>
</evidence>
<gene>
    <name evidence="1" type="ORF">RhiirC2_796463</name>
</gene>
<dbReference type="AlphaFoldDB" id="A0A2N1M9Q4"/>
<reference evidence="1 2" key="1">
    <citation type="submission" date="2016-04" db="EMBL/GenBank/DDBJ databases">
        <title>Genome analyses suggest a sexual origin of heterokaryosis in a supposedly ancient asexual fungus.</title>
        <authorList>
            <person name="Ropars J."/>
            <person name="Sedzielewska K."/>
            <person name="Noel J."/>
            <person name="Charron P."/>
            <person name="Farinelli L."/>
            <person name="Marton T."/>
            <person name="Kruger M."/>
            <person name="Pelin A."/>
            <person name="Brachmann A."/>
            <person name="Corradi N."/>
        </authorList>
    </citation>
    <scope>NUCLEOTIDE SEQUENCE [LARGE SCALE GENOMIC DNA]</scope>
    <source>
        <strain evidence="1 2">C2</strain>
    </source>
</reference>
<dbReference type="Pfam" id="PF13384">
    <property type="entry name" value="HTH_23"/>
    <property type="match status" value="1"/>
</dbReference>
<dbReference type="EMBL" id="LLXL01003659">
    <property type="protein sequence ID" value="PKK58349.1"/>
    <property type="molecule type" value="Genomic_DNA"/>
</dbReference>
<evidence type="ECO:0008006" key="3">
    <source>
        <dbReference type="Google" id="ProtNLM"/>
    </source>
</evidence>
<sequence length="81" mass="9825">MARAFGNDLKWRIVFLRYDGYSRKRIAELLYISKGTVDKIWQRYMRWGTVVDSWQKSSGRRKILNRNEMKILQDLVKEKVD</sequence>
<name>A0A2N1M9Q4_9GLOM</name>
<dbReference type="InterPro" id="IPR009057">
    <property type="entry name" value="Homeodomain-like_sf"/>
</dbReference>